<protein>
    <submittedName>
        <fullName evidence="1">Uncharacterized protein</fullName>
    </submittedName>
</protein>
<dbReference type="EMBL" id="CAIX01000119">
    <property type="protein sequence ID" value="CCI46196.1"/>
    <property type="molecule type" value="Genomic_DNA"/>
</dbReference>
<evidence type="ECO:0000313" key="2">
    <source>
        <dbReference type="Proteomes" id="UP000053237"/>
    </source>
</evidence>
<dbReference type="AlphaFoldDB" id="A0A024GHL1"/>
<keyword evidence="2" id="KW-1185">Reference proteome</keyword>
<gene>
    <name evidence="1" type="ORF">BN9_071250</name>
</gene>
<evidence type="ECO:0000313" key="1">
    <source>
        <dbReference type="EMBL" id="CCI46196.1"/>
    </source>
</evidence>
<organism evidence="1 2">
    <name type="scientific">Albugo candida</name>
    <dbReference type="NCBI Taxonomy" id="65357"/>
    <lineage>
        <taxon>Eukaryota</taxon>
        <taxon>Sar</taxon>
        <taxon>Stramenopiles</taxon>
        <taxon>Oomycota</taxon>
        <taxon>Peronosporomycetes</taxon>
        <taxon>Albuginales</taxon>
        <taxon>Albuginaceae</taxon>
        <taxon>Albugo</taxon>
    </lineage>
</organism>
<dbReference type="Proteomes" id="UP000053237">
    <property type="component" value="Unassembled WGS sequence"/>
</dbReference>
<accession>A0A024GHL1</accession>
<name>A0A024GHL1_9STRA</name>
<comment type="caution">
    <text evidence="1">The sequence shown here is derived from an EMBL/GenBank/DDBJ whole genome shotgun (WGS) entry which is preliminary data.</text>
</comment>
<proteinExistence type="predicted"/>
<sequence>MLTSIHLRKNSAHPASLLQFPHANVRIQNGFRVDFNFLTAGNHFVISESCADLGRRLSALYTFGLYHTSVVKEMKMQRCHERSSLTNREQNNTGNDSIPSAAIYVFTQEHRKLTQQIIVSIVHLQPLMHPRVVIAHTYHTFRRISQCSHYRIVKTRKGTQVPIANQFHATLTRFCHQKTIYGYAKLFVLHSSFNPWLLKPMERAREIENRLFLVLVS</sequence>
<dbReference type="InParanoid" id="A0A024GHL1"/>
<reference evidence="1 2" key="1">
    <citation type="submission" date="2012-05" db="EMBL/GenBank/DDBJ databases">
        <title>Recombination and specialization in a pathogen metapopulation.</title>
        <authorList>
            <person name="Gardiner A."/>
            <person name="Kemen E."/>
            <person name="Schultz-Larsen T."/>
            <person name="MacLean D."/>
            <person name="Van Oosterhout C."/>
            <person name="Jones J.D.G."/>
        </authorList>
    </citation>
    <scope>NUCLEOTIDE SEQUENCE [LARGE SCALE GENOMIC DNA]</scope>
    <source>
        <strain evidence="1 2">Ac Nc2</strain>
    </source>
</reference>